<dbReference type="InterPro" id="IPR016137">
    <property type="entry name" value="RGS"/>
</dbReference>
<keyword evidence="1" id="KW-0175">Coiled coil</keyword>
<dbReference type="PANTHER" id="PTHR46361:SF3">
    <property type="entry name" value="ELECTRON CARRIER_ PROTEIN DISULFIDE OXIDOREDUCTASE"/>
    <property type="match status" value="1"/>
</dbReference>
<evidence type="ECO:0000256" key="2">
    <source>
        <dbReference type="SAM" id="MobiDB-lite"/>
    </source>
</evidence>
<dbReference type="PANTHER" id="PTHR46361">
    <property type="entry name" value="ELECTRON CARRIER/ PROTEIN DISULFIDE OXIDOREDUCTASE"/>
    <property type="match status" value="1"/>
</dbReference>
<dbReference type="AlphaFoldDB" id="A0A9Q0LG47"/>
<dbReference type="SMART" id="SM00315">
    <property type="entry name" value="RGS"/>
    <property type="match status" value="1"/>
</dbReference>
<feature type="region of interest" description="Disordered" evidence="2">
    <location>
        <begin position="287"/>
        <end position="327"/>
    </location>
</feature>
<sequence length="820" mass="96915">MTTPIHKEITRLKEKQEKLQQEIRDMKSIEKKKNLEKKIEKAQEMLKEKISENNKLRGELTQIQSQITELDKQYQEKSEEKKSNNNSNNESNINIRNKMESNINQETIEQKIQNNCDKIERLEKKISKLETEKIKLVKQDLKENLQQKLDEEKKVLKEKINFNNQLRNQIQDIDNQIQEILKMNEDLKGQEISKDPKDQELEGLKNEIETCEEEHTKLTTNKHKLLQEKESLNRGEQFEKKLMELKKHIHLNNKLRKEIEEIKLLLATDISMTDERSESLYTVTENDLSDFSDPEDFDPSLLDGPRKHRKYSSHSTSTNLKSNQFRNQEDEDLRMAFLHELDSTKTNSDQSQIENEIKNTQEEQIQNSNQENQHSNSHSHSNSNQDNLNLNQNIEKEQKEQQQISGITINLIEKQLNKSEIETIEEIFKLPQAIDYFKEFLCQQLTQENIMFYLDVNDFKNLKNPKAISRTANAIFEKYVKTEAIFEINIDFRSRMEIIEMVERQEFNLNMFDKAQNIIFTLMEHNSFEPFKQSPLYKELIEKLSAGGTYNIFSSIKTASLLLEILIDLLNSHFSFTTSDINCQLISRSIPFRRFVQQTTKLQKIKLKGLNHSQLFTFFMNIYNILAIHSIIIRGISISRGELKKFHKNSQYIIDNCVYSLDDIRNGVLRENKDKPSRLGNKYFKGNDKRSKYTLSSFDPRIHFLLINFDSNQVPLRVFYLDSFYQELAHSTSLFLNQNVKIYVKKKRVLLPRVFRDYQKDFKPTQSRMLLWIADFLKPAKAKKILDNPNSFSIKYLKRSSTPFIVFDNKYTSISNTDEK</sequence>
<dbReference type="Pfam" id="PF04784">
    <property type="entry name" value="DUF547"/>
    <property type="match status" value="1"/>
</dbReference>
<dbReference type="EMBL" id="JAPDFW010000092">
    <property type="protein sequence ID" value="KAJ5070868.1"/>
    <property type="molecule type" value="Genomic_DNA"/>
</dbReference>
<accession>A0A9Q0LG47</accession>
<keyword evidence="5" id="KW-1185">Reference proteome</keyword>
<feature type="compositionally biased region" description="Low complexity" evidence="2">
    <location>
        <begin position="84"/>
        <end position="95"/>
    </location>
</feature>
<dbReference type="SUPFAM" id="SSF48097">
    <property type="entry name" value="Regulator of G-protein signaling, RGS"/>
    <property type="match status" value="1"/>
</dbReference>
<dbReference type="Proteomes" id="UP001149090">
    <property type="component" value="Unassembled WGS sequence"/>
</dbReference>
<evidence type="ECO:0000313" key="5">
    <source>
        <dbReference type="Proteomes" id="UP001149090"/>
    </source>
</evidence>
<evidence type="ECO:0000313" key="4">
    <source>
        <dbReference type="EMBL" id="KAJ5070868.1"/>
    </source>
</evidence>
<protein>
    <submittedName>
        <fullName evidence="4">Electron carrier/ protein disulfide oxidoreductase</fullName>
    </submittedName>
</protein>
<dbReference type="Pfam" id="PF00615">
    <property type="entry name" value="RGS"/>
    <property type="match status" value="1"/>
</dbReference>
<feature type="compositionally biased region" description="Basic and acidic residues" evidence="2">
    <location>
        <begin position="72"/>
        <end position="83"/>
    </location>
</feature>
<dbReference type="InterPro" id="IPR044926">
    <property type="entry name" value="RGS_subdomain_2"/>
</dbReference>
<reference evidence="4" key="1">
    <citation type="submission" date="2022-10" db="EMBL/GenBank/DDBJ databases">
        <title>Novel sulphate-reducing endosymbionts in the free-living metamonad Anaeramoeba.</title>
        <authorList>
            <person name="Jerlstrom-Hultqvist J."/>
            <person name="Cepicka I."/>
            <person name="Gallot-Lavallee L."/>
            <person name="Salas-Leiva D."/>
            <person name="Curtis B.A."/>
            <person name="Zahonova K."/>
            <person name="Pipaliya S."/>
            <person name="Dacks J."/>
            <person name="Roger A.J."/>
        </authorList>
    </citation>
    <scope>NUCLEOTIDE SEQUENCE</scope>
    <source>
        <strain evidence="4">BMAN</strain>
    </source>
</reference>
<feature type="domain" description="RGS" evidence="3">
    <location>
        <begin position="423"/>
        <end position="541"/>
    </location>
</feature>
<dbReference type="InterPro" id="IPR006869">
    <property type="entry name" value="DUF547"/>
</dbReference>
<gene>
    <name evidence="4" type="ORF">M0811_01849</name>
</gene>
<feature type="region of interest" description="Disordered" evidence="2">
    <location>
        <begin position="362"/>
        <end position="388"/>
    </location>
</feature>
<evidence type="ECO:0000256" key="1">
    <source>
        <dbReference type="SAM" id="Coils"/>
    </source>
</evidence>
<organism evidence="4 5">
    <name type="scientific">Anaeramoeba ignava</name>
    <name type="common">Anaerobic marine amoeba</name>
    <dbReference type="NCBI Taxonomy" id="1746090"/>
    <lineage>
        <taxon>Eukaryota</taxon>
        <taxon>Metamonada</taxon>
        <taxon>Anaeramoebidae</taxon>
        <taxon>Anaeramoeba</taxon>
    </lineage>
</organism>
<dbReference type="PRINTS" id="PR01301">
    <property type="entry name" value="RGSPROTEIN"/>
</dbReference>
<name>A0A9Q0LG47_ANAIG</name>
<feature type="compositionally biased region" description="Polar residues" evidence="2">
    <location>
        <begin position="313"/>
        <end position="326"/>
    </location>
</feature>
<dbReference type="CDD" id="cd07440">
    <property type="entry name" value="RGS"/>
    <property type="match status" value="1"/>
</dbReference>
<dbReference type="OrthoDB" id="196547at2759"/>
<feature type="coiled-coil region" evidence="1">
    <location>
        <begin position="105"/>
        <end position="265"/>
    </location>
</feature>
<feature type="compositionally biased region" description="Acidic residues" evidence="2">
    <location>
        <begin position="287"/>
        <end position="298"/>
    </location>
</feature>
<feature type="region of interest" description="Disordered" evidence="2">
    <location>
        <begin position="72"/>
        <end position="95"/>
    </location>
</feature>
<dbReference type="PROSITE" id="PS50132">
    <property type="entry name" value="RGS"/>
    <property type="match status" value="1"/>
</dbReference>
<dbReference type="InterPro" id="IPR036305">
    <property type="entry name" value="RGS_sf"/>
</dbReference>
<dbReference type="Gene3D" id="1.10.167.10">
    <property type="entry name" value="Regulator of G-protein Signalling 4, domain 2"/>
    <property type="match status" value="1"/>
</dbReference>
<evidence type="ECO:0000259" key="3">
    <source>
        <dbReference type="PROSITE" id="PS50132"/>
    </source>
</evidence>
<comment type="caution">
    <text evidence="4">The sequence shown here is derived from an EMBL/GenBank/DDBJ whole genome shotgun (WGS) entry which is preliminary data.</text>
</comment>
<proteinExistence type="predicted"/>